<dbReference type="EMBL" id="DYUD01000025">
    <property type="protein sequence ID" value="HJG89707.1"/>
    <property type="molecule type" value="Genomic_DNA"/>
</dbReference>
<evidence type="ECO:0000313" key="2">
    <source>
        <dbReference type="EMBL" id="HJG89707.1"/>
    </source>
</evidence>
<evidence type="ECO:0000313" key="3">
    <source>
        <dbReference type="Proteomes" id="UP000757103"/>
    </source>
</evidence>
<dbReference type="RefSeq" id="WP_273306772.1">
    <property type="nucleotide sequence ID" value="NZ_DYUD01000025.1"/>
</dbReference>
<name>A0A921SVV5_9BACT</name>
<organism evidence="2 3">
    <name type="scientific">Barnesiella viscericola</name>
    <dbReference type="NCBI Taxonomy" id="397865"/>
    <lineage>
        <taxon>Bacteria</taxon>
        <taxon>Pseudomonadati</taxon>
        <taxon>Bacteroidota</taxon>
        <taxon>Bacteroidia</taxon>
        <taxon>Bacteroidales</taxon>
        <taxon>Barnesiellaceae</taxon>
        <taxon>Barnesiella</taxon>
    </lineage>
</organism>
<gene>
    <name evidence="2" type="ORF">K8U91_09615</name>
</gene>
<proteinExistence type="predicted"/>
<dbReference type="Gene3D" id="3.90.550.10">
    <property type="entry name" value="Spore Coat Polysaccharide Biosynthesis Protein SpsA, Chain A"/>
    <property type="match status" value="1"/>
</dbReference>
<reference evidence="2" key="1">
    <citation type="journal article" date="2021" name="PeerJ">
        <title>Extensive microbial diversity within the chicken gut microbiome revealed by metagenomics and culture.</title>
        <authorList>
            <person name="Gilroy R."/>
            <person name="Ravi A."/>
            <person name="Getino M."/>
            <person name="Pursley I."/>
            <person name="Horton D.L."/>
            <person name="Alikhan N.F."/>
            <person name="Baker D."/>
            <person name="Gharbi K."/>
            <person name="Hall N."/>
            <person name="Watson M."/>
            <person name="Adriaenssens E.M."/>
            <person name="Foster-Nyarko E."/>
            <person name="Jarju S."/>
            <person name="Secka A."/>
            <person name="Antonio M."/>
            <person name="Oren A."/>
            <person name="Chaudhuri R.R."/>
            <person name="La Ragione R."/>
            <person name="Hildebrand F."/>
            <person name="Pallen M.J."/>
        </authorList>
    </citation>
    <scope>NUCLEOTIDE SEQUENCE</scope>
    <source>
        <strain evidence="2">CHK121-7720</strain>
    </source>
</reference>
<dbReference type="InterPro" id="IPR029044">
    <property type="entry name" value="Nucleotide-diphossugar_trans"/>
</dbReference>
<dbReference type="CDD" id="cd04186">
    <property type="entry name" value="GT_2_like_c"/>
    <property type="match status" value="1"/>
</dbReference>
<evidence type="ECO:0000259" key="1">
    <source>
        <dbReference type="Pfam" id="PF00535"/>
    </source>
</evidence>
<dbReference type="Pfam" id="PF00535">
    <property type="entry name" value="Glycos_transf_2"/>
    <property type="match status" value="1"/>
</dbReference>
<dbReference type="AlphaFoldDB" id="A0A921SVV5"/>
<accession>A0A921SVV5</accession>
<dbReference type="SUPFAM" id="SSF53448">
    <property type="entry name" value="Nucleotide-diphospho-sugar transferases"/>
    <property type="match status" value="1"/>
</dbReference>
<sequence>MVKISIIIVNYRVKHFLEQALRSVRAALTLYPMEAEIFVVDNCSQDDSLDYLIPRFPEVRFIANTENVGFARANNQAMELATGQYVLLLNPDTVIAEDTLHEVCLFLDTHPDAGGVGVKMLDGNGRFLPESKRGFPSPWVSFCKIFGLASLFPRSPLFGRYHLKYLSPDECHRVDILSGAFMCMRHETLNKSGLLDEAFFMYGEDIDLSYRLVLAGYHNYYLPTPIIHYKGESTKKGSLRYVRIFYEAMLIFFKKHYPHYSKGYYLAVKFSIFFRAMLAAAHRILLYPFKRKKGVEKRERGEWYALTNQIDRVTELIPGRPRITALQSIQELPTPDKHSPLRYIVLDSGWLSYRDIIATLQQQCHERNRFLIYNPGAQVIISPQQIYTRS</sequence>
<dbReference type="PANTHER" id="PTHR43179:SF7">
    <property type="entry name" value="RHAMNOSYLTRANSFERASE WBBL"/>
    <property type="match status" value="1"/>
</dbReference>
<dbReference type="Proteomes" id="UP000757103">
    <property type="component" value="Unassembled WGS sequence"/>
</dbReference>
<reference evidence="2" key="2">
    <citation type="submission" date="2021-09" db="EMBL/GenBank/DDBJ databases">
        <authorList>
            <person name="Gilroy R."/>
        </authorList>
    </citation>
    <scope>NUCLEOTIDE SEQUENCE</scope>
    <source>
        <strain evidence="2">CHK121-7720</strain>
    </source>
</reference>
<dbReference type="InterPro" id="IPR001173">
    <property type="entry name" value="Glyco_trans_2-like"/>
</dbReference>
<feature type="domain" description="Glycosyltransferase 2-like" evidence="1">
    <location>
        <begin position="5"/>
        <end position="123"/>
    </location>
</feature>
<comment type="caution">
    <text evidence="2">The sequence shown here is derived from an EMBL/GenBank/DDBJ whole genome shotgun (WGS) entry which is preliminary data.</text>
</comment>
<dbReference type="PANTHER" id="PTHR43179">
    <property type="entry name" value="RHAMNOSYLTRANSFERASE WBBL"/>
    <property type="match status" value="1"/>
</dbReference>
<protein>
    <submittedName>
        <fullName evidence="2">Glycosyltransferase family 2 protein</fullName>
    </submittedName>
</protein>